<evidence type="ECO:0000313" key="1">
    <source>
        <dbReference type="EMBL" id="OBK22526.1"/>
    </source>
</evidence>
<proteinExistence type="predicted"/>
<name>A0A1A3NL23_MYCAS</name>
<dbReference type="OrthoDB" id="4775441at2"/>
<accession>A0A1A3NL23</accession>
<reference evidence="1 2" key="1">
    <citation type="submission" date="2016-06" db="EMBL/GenBank/DDBJ databases">
        <authorList>
            <person name="Kjaerup R.B."/>
            <person name="Dalgaard T.S."/>
            <person name="Juul-Madsen H.R."/>
        </authorList>
    </citation>
    <scope>NUCLEOTIDE SEQUENCE [LARGE SCALE GENOMIC DNA]</scope>
    <source>
        <strain evidence="1 2">1245335.1</strain>
    </source>
</reference>
<dbReference type="RefSeq" id="WP_065035526.1">
    <property type="nucleotide sequence ID" value="NZ_LZLR01000093.1"/>
</dbReference>
<organism evidence="1 2">
    <name type="scientific">Mycobacterium asiaticum</name>
    <dbReference type="NCBI Taxonomy" id="1790"/>
    <lineage>
        <taxon>Bacteria</taxon>
        <taxon>Bacillati</taxon>
        <taxon>Actinomycetota</taxon>
        <taxon>Actinomycetes</taxon>
        <taxon>Mycobacteriales</taxon>
        <taxon>Mycobacteriaceae</taxon>
        <taxon>Mycobacterium</taxon>
    </lineage>
</organism>
<protein>
    <submittedName>
        <fullName evidence="1">Uncharacterized protein</fullName>
    </submittedName>
</protein>
<dbReference type="EMBL" id="LZLR01000093">
    <property type="protein sequence ID" value="OBK22526.1"/>
    <property type="molecule type" value="Genomic_DNA"/>
</dbReference>
<evidence type="ECO:0000313" key="2">
    <source>
        <dbReference type="Proteomes" id="UP000093819"/>
    </source>
</evidence>
<sequence>MTDTLNYRGDCRNFDPDHIYGPDLFRGCYRAFTAEFDAATDRTSLHLVPIPLAELQERAITKSLELQAERDIRERIEQLFGTGAA</sequence>
<dbReference type="AlphaFoldDB" id="A0A1A3NL23"/>
<comment type="caution">
    <text evidence="1">The sequence shown here is derived from an EMBL/GenBank/DDBJ whole genome shotgun (WGS) entry which is preliminary data.</text>
</comment>
<gene>
    <name evidence="1" type="ORF">A5635_21660</name>
</gene>
<dbReference type="Proteomes" id="UP000093819">
    <property type="component" value="Unassembled WGS sequence"/>
</dbReference>